<dbReference type="Proteomes" id="UP000000305">
    <property type="component" value="Unassembled WGS sequence"/>
</dbReference>
<gene>
    <name evidence="7" type="ORF">DAPPUDRAFT_120497</name>
</gene>
<protein>
    <recommendedName>
        <fullName evidence="6">Fibrillar collagen NC1 domain-containing protein</fullName>
    </recommendedName>
</protein>
<dbReference type="GO" id="GO:0005615">
    <property type="term" value="C:extracellular space"/>
    <property type="evidence" value="ECO:0000318"/>
    <property type="project" value="GO_Central"/>
</dbReference>
<dbReference type="AlphaFoldDB" id="E9I1K5"/>
<evidence type="ECO:0000256" key="1">
    <source>
        <dbReference type="ARBA" id="ARBA00004613"/>
    </source>
</evidence>
<dbReference type="InterPro" id="IPR036056">
    <property type="entry name" value="Fibrinogen-like_C"/>
</dbReference>
<reference evidence="7 8" key="1">
    <citation type="journal article" date="2011" name="Science">
        <title>The ecoresponsive genome of Daphnia pulex.</title>
        <authorList>
            <person name="Colbourne J.K."/>
            <person name="Pfrender M.E."/>
            <person name="Gilbert D."/>
            <person name="Thomas W.K."/>
            <person name="Tucker A."/>
            <person name="Oakley T.H."/>
            <person name="Tokishita S."/>
            <person name="Aerts A."/>
            <person name="Arnold G.J."/>
            <person name="Basu M.K."/>
            <person name="Bauer D.J."/>
            <person name="Caceres C.E."/>
            <person name="Carmel L."/>
            <person name="Casola C."/>
            <person name="Choi J.H."/>
            <person name="Detter J.C."/>
            <person name="Dong Q."/>
            <person name="Dusheyko S."/>
            <person name="Eads B.D."/>
            <person name="Frohlich T."/>
            <person name="Geiler-Samerotte K.A."/>
            <person name="Gerlach D."/>
            <person name="Hatcher P."/>
            <person name="Jogdeo S."/>
            <person name="Krijgsveld J."/>
            <person name="Kriventseva E.V."/>
            <person name="Kultz D."/>
            <person name="Laforsch C."/>
            <person name="Lindquist E."/>
            <person name="Lopez J."/>
            <person name="Manak J.R."/>
            <person name="Muller J."/>
            <person name="Pangilinan J."/>
            <person name="Patwardhan R.P."/>
            <person name="Pitluck S."/>
            <person name="Pritham E.J."/>
            <person name="Rechtsteiner A."/>
            <person name="Rho M."/>
            <person name="Rogozin I.B."/>
            <person name="Sakarya O."/>
            <person name="Salamov A."/>
            <person name="Schaack S."/>
            <person name="Shapiro H."/>
            <person name="Shiga Y."/>
            <person name="Skalitzky C."/>
            <person name="Smith Z."/>
            <person name="Souvorov A."/>
            <person name="Sung W."/>
            <person name="Tang Z."/>
            <person name="Tsuchiya D."/>
            <person name="Tu H."/>
            <person name="Vos H."/>
            <person name="Wang M."/>
            <person name="Wolf Y.I."/>
            <person name="Yamagata H."/>
            <person name="Yamada T."/>
            <person name="Ye Y."/>
            <person name="Shaw J.R."/>
            <person name="Andrews J."/>
            <person name="Crease T.J."/>
            <person name="Tang H."/>
            <person name="Lucas S.M."/>
            <person name="Robertson H.M."/>
            <person name="Bork P."/>
            <person name="Koonin E.V."/>
            <person name="Zdobnov E.M."/>
            <person name="Grigoriev I.V."/>
            <person name="Lynch M."/>
            <person name="Boore J.L."/>
        </authorList>
    </citation>
    <scope>NUCLEOTIDE SEQUENCE [LARGE SCALE GENOMIC DNA]</scope>
</reference>
<dbReference type="NCBIfam" id="NF040941">
    <property type="entry name" value="GGGWT_bact"/>
    <property type="match status" value="1"/>
</dbReference>
<dbReference type="OrthoDB" id="8939548at2759"/>
<dbReference type="HOGENOM" id="CLU_1847128_0_0_1"/>
<evidence type="ECO:0000313" key="8">
    <source>
        <dbReference type="Proteomes" id="UP000000305"/>
    </source>
</evidence>
<proteinExistence type="predicted"/>
<feature type="region of interest" description="Disordered" evidence="5">
    <location>
        <begin position="114"/>
        <end position="139"/>
    </location>
</feature>
<evidence type="ECO:0000256" key="2">
    <source>
        <dbReference type="ARBA" id="ARBA00022525"/>
    </source>
</evidence>
<dbReference type="Gene3D" id="2.60.120.1000">
    <property type="match status" value="1"/>
</dbReference>
<comment type="subcellular location">
    <subcellularLocation>
        <location evidence="1">Secreted</location>
    </subcellularLocation>
</comment>
<organism evidence="7 8">
    <name type="scientific">Daphnia pulex</name>
    <name type="common">Water flea</name>
    <dbReference type="NCBI Taxonomy" id="6669"/>
    <lineage>
        <taxon>Eukaryota</taxon>
        <taxon>Metazoa</taxon>
        <taxon>Ecdysozoa</taxon>
        <taxon>Arthropoda</taxon>
        <taxon>Crustacea</taxon>
        <taxon>Branchiopoda</taxon>
        <taxon>Diplostraca</taxon>
        <taxon>Cladocera</taxon>
        <taxon>Anomopoda</taxon>
        <taxon>Daphniidae</taxon>
        <taxon>Daphnia</taxon>
    </lineage>
</organism>
<dbReference type="Pfam" id="PF01410">
    <property type="entry name" value="COLFI"/>
    <property type="match status" value="1"/>
</dbReference>
<sequence length="139" mass="15376">MIAISTMQFQESVETNFEAKFHQLVDKNRQLEEKVIRLESTVRQLESVIALQENTAASKSVDPLTERSSIPRTCREARLMDPSLNSGMHWIDPDGQGVGDDPIYVHCDMTTGTTSVPQDSEGPMDVGHCADPGCSTQRP</sequence>
<dbReference type="PhylomeDB" id="E9I1K5"/>
<name>E9I1K5_DAPPU</name>
<evidence type="ECO:0000256" key="3">
    <source>
        <dbReference type="ARBA" id="ARBA00023119"/>
    </source>
</evidence>
<evidence type="ECO:0000313" key="7">
    <source>
        <dbReference type="EMBL" id="EFX62125.1"/>
    </source>
</evidence>
<dbReference type="KEGG" id="dpx:DAPPUDRAFT_120497"/>
<dbReference type="EMBL" id="GL733805">
    <property type="protein sequence ID" value="EFX62125.1"/>
    <property type="molecule type" value="Genomic_DNA"/>
</dbReference>
<dbReference type="InterPro" id="IPR000885">
    <property type="entry name" value="Fib_collagen_C"/>
</dbReference>
<dbReference type="InParanoid" id="E9I1K5"/>
<feature type="domain" description="Fibrillar collagen NC1" evidence="6">
    <location>
        <begin position="62"/>
        <end position="119"/>
    </location>
</feature>
<evidence type="ECO:0000256" key="4">
    <source>
        <dbReference type="SAM" id="Coils"/>
    </source>
</evidence>
<keyword evidence="8" id="KW-1185">Reference proteome</keyword>
<accession>E9I1K5</accession>
<keyword evidence="3" id="KW-0176">Collagen</keyword>
<feature type="coiled-coil region" evidence="4">
    <location>
        <begin position="14"/>
        <end position="48"/>
    </location>
</feature>
<keyword evidence="2" id="KW-0964">Secreted</keyword>
<dbReference type="GO" id="GO:0005581">
    <property type="term" value="C:collagen trimer"/>
    <property type="evidence" value="ECO:0007669"/>
    <property type="project" value="UniProtKB-KW"/>
</dbReference>
<evidence type="ECO:0000256" key="5">
    <source>
        <dbReference type="SAM" id="MobiDB-lite"/>
    </source>
</evidence>
<evidence type="ECO:0000259" key="6">
    <source>
        <dbReference type="Pfam" id="PF01410"/>
    </source>
</evidence>
<keyword evidence="4" id="KW-0175">Coiled coil</keyword>
<dbReference type="SUPFAM" id="SSF56496">
    <property type="entry name" value="Fibrinogen C-terminal domain-like"/>
    <property type="match status" value="1"/>
</dbReference>
<dbReference type="GO" id="GO:0005201">
    <property type="term" value="F:extracellular matrix structural constituent"/>
    <property type="evidence" value="ECO:0007669"/>
    <property type="project" value="InterPro"/>
</dbReference>